<dbReference type="GO" id="GO:0046872">
    <property type="term" value="F:metal ion binding"/>
    <property type="evidence" value="ECO:0007669"/>
    <property type="project" value="UniProtKB-KW"/>
</dbReference>
<keyword evidence="2" id="KW-0575">Peroxidase</keyword>
<evidence type="ECO:0000259" key="8">
    <source>
        <dbReference type="PROSITE" id="PS51405"/>
    </source>
</evidence>
<comment type="cofactor">
    <cofactor evidence="1">
        <name>heme b</name>
        <dbReference type="ChEBI" id="CHEBI:60344"/>
    </cofactor>
</comment>
<evidence type="ECO:0000256" key="4">
    <source>
        <dbReference type="ARBA" id="ARBA00022723"/>
    </source>
</evidence>
<keyword evidence="10" id="KW-1185">Reference proteome</keyword>
<comment type="similarity">
    <text evidence="7">Belongs to the chloroperoxidase family.</text>
</comment>
<dbReference type="GO" id="GO:0004601">
    <property type="term" value="F:peroxidase activity"/>
    <property type="evidence" value="ECO:0007669"/>
    <property type="project" value="UniProtKB-KW"/>
</dbReference>
<dbReference type="PANTHER" id="PTHR33577">
    <property type="entry name" value="STERIGMATOCYSTIN BIOSYNTHESIS PEROXIDASE STCC-RELATED"/>
    <property type="match status" value="1"/>
</dbReference>
<accession>A0AAD5XB37</accession>
<evidence type="ECO:0000256" key="3">
    <source>
        <dbReference type="ARBA" id="ARBA00022617"/>
    </source>
</evidence>
<keyword evidence="5" id="KW-0560">Oxidoreductase</keyword>
<name>A0AAD5XB37_9FUNG</name>
<evidence type="ECO:0000256" key="5">
    <source>
        <dbReference type="ARBA" id="ARBA00023002"/>
    </source>
</evidence>
<dbReference type="EMBL" id="JADGJH010003550">
    <property type="protein sequence ID" value="KAJ3090203.1"/>
    <property type="molecule type" value="Genomic_DNA"/>
</dbReference>
<dbReference type="Pfam" id="PF01328">
    <property type="entry name" value="Peroxidase_2"/>
    <property type="match status" value="1"/>
</dbReference>
<dbReference type="InterPro" id="IPR036851">
    <property type="entry name" value="Chloroperoxidase-like_sf"/>
</dbReference>
<comment type="caution">
    <text evidence="9">The sequence shown here is derived from an EMBL/GenBank/DDBJ whole genome shotgun (WGS) entry which is preliminary data.</text>
</comment>
<keyword evidence="4" id="KW-0479">Metal-binding</keyword>
<dbReference type="Proteomes" id="UP001211907">
    <property type="component" value="Unassembled WGS sequence"/>
</dbReference>
<evidence type="ECO:0000313" key="9">
    <source>
        <dbReference type="EMBL" id="KAJ3090203.1"/>
    </source>
</evidence>
<protein>
    <recommendedName>
        <fullName evidence="8">Heme haloperoxidase family profile domain-containing protein</fullName>
    </recommendedName>
</protein>
<organism evidence="9 10">
    <name type="scientific">Physocladia obscura</name>
    <dbReference type="NCBI Taxonomy" id="109957"/>
    <lineage>
        <taxon>Eukaryota</taxon>
        <taxon>Fungi</taxon>
        <taxon>Fungi incertae sedis</taxon>
        <taxon>Chytridiomycota</taxon>
        <taxon>Chytridiomycota incertae sedis</taxon>
        <taxon>Chytridiomycetes</taxon>
        <taxon>Chytridiales</taxon>
        <taxon>Chytriomycetaceae</taxon>
        <taxon>Physocladia</taxon>
    </lineage>
</organism>
<gene>
    <name evidence="9" type="ORF">HK100_007523</name>
</gene>
<feature type="domain" description="Heme haloperoxidase family profile" evidence="8">
    <location>
        <begin position="13"/>
        <end position="230"/>
    </location>
</feature>
<evidence type="ECO:0000256" key="1">
    <source>
        <dbReference type="ARBA" id="ARBA00001970"/>
    </source>
</evidence>
<dbReference type="PANTHER" id="PTHR33577:SF18">
    <property type="entry name" value="HEME HALOPEROXIDASE FAMILY PROFILE DOMAIN-CONTAINING PROTEIN"/>
    <property type="match status" value="1"/>
</dbReference>
<keyword evidence="3" id="KW-0349">Heme</keyword>
<dbReference type="Gene3D" id="1.10.489.10">
    <property type="entry name" value="Chloroperoxidase-like"/>
    <property type="match status" value="1"/>
</dbReference>
<dbReference type="PROSITE" id="PS51405">
    <property type="entry name" value="HEME_HALOPEROXIDASE"/>
    <property type="match status" value="1"/>
</dbReference>
<sequence length="442" mass="48902">MNDSHTGNNEGLRVGEWAAAGPTDARSPCPALNTLANHGLLPRDGRGLTYEMLLDVCATALNCDMHILNLPGLFHARNDPLYKRGVMSDDEIASGRNIISLDDLNLPNKIEHDASLTRHDRFLGDPVHADPVLVDEIISHSSQDSGFLSATDVAQARVARFNLSKEKNPSFVYGLFQRGIVSGESALLLNILGRNNRISIDDFKSFFLHERFPADWTKPEKFFSTSDILGHVLYDYSLFEFEGWQKLPKVKVDNSYPEYDNVLYTLNPVSSAEIEKIITPGNATNMHPSIAKNYHGLFYLQGDTGSTETVLSFANGDWHADTNAYFAPIYGIQTCGFLVSDASRNIYKALRNANTRLKMQASQETGELFASNTSDWVTKFTATPAVASGDGSGNIFNVKATIFGHFGKEYKLVRIVDGEGNKTLEYENLYLKEQGGKDLLAN</sequence>
<dbReference type="SUPFAM" id="SSF47571">
    <property type="entry name" value="Cloroperoxidase"/>
    <property type="match status" value="1"/>
</dbReference>
<evidence type="ECO:0000256" key="6">
    <source>
        <dbReference type="ARBA" id="ARBA00023004"/>
    </source>
</evidence>
<proteinExistence type="inferred from homology"/>
<evidence type="ECO:0000256" key="2">
    <source>
        <dbReference type="ARBA" id="ARBA00022559"/>
    </source>
</evidence>
<keyword evidence="6" id="KW-0408">Iron</keyword>
<dbReference type="AlphaFoldDB" id="A0AAD5XB37"/>
<dbReference type="InterPro" id="IPR000028">
    <property type="entry name" value="Chloroperoxidase"/>
</dbReference>
<evidence type="ECO:0000256" key="7">
    <source>
        <dbReference type="ARBA" id="ARBA00025795"/>
    </source>
</evidence>
<evidence type="ECO:0000313" key="10">
    <source>
        <dbReference type="Proteomes" id="UP001211907"/>
    </source>
</evidence>
<reference evidence="9" key="1">
    <citation type="submission" date="2020-05" db="EMBL/GenBank/DDBJ databases">
        <title>Phylogenomic resolution of chytrid fungi.</title>
        <authorList>
            <person name="Stajich J.E."/>
            <person name="Amses K."/>
            <person name="Simmons R."/>
            <person name="Seto K."/>
            <person name="Myers J."/>
            <person name="Bonds A."/>
            <person name="Quandt C.A."/>
            <person name="Barry K."/>
            <person name="Liu P."/>
            <person name="Grigoriev I."/>
            <person name="Longcore J.E."/>
            <person name="James T.Y."/>
        </authorList>
    </citation>
    <scope>NUCLEOTIDE SEQUENCE</scope>
    <source>
        <strain evidence="9">JEL0513</strain>
    </source>
</reference>